<reference evidence="2 3" key="1">
    <citation type="journal article" date="2018" name="Science">
        <title>The opium poppy genome and morphinan production.</title>
        <authorList>
            <person name="Guo L."/>
            <person name="Winzer T."/>
            <person name="Yang X."/>
            <person name="Li Y."/>
            <person name="Ning Z."/>
            <person name="He Z."/>
            <person name="Teodor R."/>
            <person name="Lu Y."/>
            <person name="Bowser T.A."/>
            <person name="Graham I.A."/>
            <person name="Ye K."/>
        </authorList>
    </citation>
    <scope>NUCLEOTIDE SEQUENCE [LARGE SCALE GENOMIC DNA]</scope>
    <source>
        <strain evidence="3">cv. HN1</strain>
        <tissue evidence="2">Leaves</tissue>
    </source>
</reference>
<proteinExistence type="predicted"/>
<accession>A0A4Y7KNR0</accession>
<dbReference type="AlphaFoldDB" id="A0A4Y7KNR0"/>
<dbReference type="Gramene" id="RZC73579">
    <property type="protein sequence ID" value="RZC73579"/>
    <property type="gene ID" value="C5167_049060"/>
</dbReference>
<protein>
    <submittedName>
        <fullName evidence="2">Uncharacterized protein</fullName>
    </submittedName>
</protein>
<feature type="compositionally biased region" description="Low complexity" evidence="1">
    <location>
        <begin position="93"/>
        <end position="103"/>
    </location>
</feature>
<dbReference type="EMBL" id="CM010722">
    <property type="protein sequence ID" value="RZC73579.1"/>
    <property type="molecule type" value="Genomic_DNA"/>
</dbReference>
<dbReference type="OMA" id="FATSECH"/>
<sequence length="285" mass="31907">MRKDEWIQSAMTDDTMVAELIMRISSDSYASSLQLNPDTTNNFKNITDSETIPLIKWGLRKPRSRLLPVRYNNRQIIKKENDLTRASPTTPFSWSPGSSISGASGSGNSGVGSVVDCCEESSRPSIWSSNHNSRSKVTATIGPNANRSRKKQKVADLKEEESFLLKEKINLKKELVTLKNTYEGRKAVNDSLKRIKLDLKTRSTRETGASCDASTRANYSDQFRNAREIIDETPIFRTRGKFNGLEYCEVETKLSSAVRGSFFVLPDLNMPLEDDSCADVLYGLS</sequence>
<dbReference type="Proteomes" id="UP000316621">
    <property type="component" value="Chromosome 8"/>
</dbReference>
<evidence type="ECO:0000256" key="1">
    <source>
        <dbReference type="SAM" id="MobiDB-lite"/>
    </source>
</evidence>
<organism evidence="2 3">
    <name type="scientific">Papaver somniferum</name>
    <name type="common">Opium poppy</name>
    <dbReference type="NCBI Taxonomy" id="3469"/>
    <lineage>
        <taxon>Eukaryota</taxon>
        <taxon>Viridiplantae</taxon>
        <taxon>Streptophyta</taxon>
        <taxon>Embryophyta</taxon>
        <taxon>Tracheophyta</taxon>
        <taxon>Spermatophyta</taxon>
        <taxon>Magnoliopsida</taxon>
        <taxon>Ranunculales</taxon>
        <taxon>Papaveraceae</taxon>
        <taxon>Papaveroideae</taxon>
        <taxon>Papaver</taxon>
    </lineage>
</organism>
<evidence type="ECO:0000313" key="3">
    <source>
        <dbReference type="Proteomes" id="UP000316621"/>
    </source>
</evidence>
<name>A0A4Y7KNR0_PAPSO</name>
<keyword evidence="3" id="KW-1185">Reference proteome</keyword>
<feature type="region of interest" description="Disordered" evidence="1">
    <location>
        <begin position="81"/>
        <end position="154"/>
    </location>
</feature>
<gene>
    <name evidence="2" type="ORF">C5167_049060</name>
</gene>
<dbReference type="OrthoDB" id="1724644at2759"/>
<dbReference type="PANTHER" id="PTHR35099">
    <property type="entry name" value="OS02G0182700 PROTEIN"/>
    <property type="match status" value="1"/>
</dbReference>
<feature type="compositionally biased region" description="Polar residues" evidence="1">
    <location>
        <begin position="123"/>
        <end position="146"/>
    </location>
</feature>
<evidence type="ECO:0000313" key="2">
    <source>
        <dbReference type="EMBL" id="RZC73579.1"/>
    </source>
</evidence>
<dbReference type="PANTHER" id="PTHR35099:SF2">
    <property type="entry name" value="OS02G0182700 PROTEIN"/>
    <property type="match status" value="1"/>
</dbReference>